<accession>A0A6L6Q7W5</accession>
<keyword evidence="3" id="KW-1185">Reference proteome</keyword>
<comment type="caution">
    <text evidence="2">The sequence shown here is derived from an EMBL/GenBank/DDBJ whole genome shotgun (WGS) entry which is preliminary data.</text>
</comment>
<proteinExistence type="predicted"/>
<feature type="region of interest" description="Disordered" evidence="1">
    <location>
        <begin position="115"/>
        <end position="144"/>
    </location>
</feature>
<gene>
    <name evidence="2" type="ORF">GM668_27695</name>
</gene>
<dbReference type="EMBL" id="WNLA01000032">
    <property type="protein sequence ID" value="MTW05867.1"/>
    <property type="molecule type" value="Genomic_DNA"/>
</dbReference>
<dbReference type="AlphaFoldDB" id="A0A6L6Q7W5"/>
<dbReference type="OrthoDB" id="8686887at2"/>
<evidence type="ECO:0000256" key="1">
    <source>
        <dbReference type="SAM" id="MobiDB-lite"/>
    </source>
</evidence>
<dbReference type="InterPro" id="IPR035225">
    <property type="entry name" value="DUF5338"/>
</dbReference>
<dbReference type="Proteomes" id="UP000484015">
    <property type="component" value="Unassembled WGS sequence"/>
</dbReference>
<reference evidence="2 3" key="1">
    <citation type="submission" date="2019-11" db="EMBL/GenBank/DDBJ databases">
        <title>Type strains purchased from KCTC, JCM and DSMZ.</title>
        <authorList>
            <person name="Lu H."/>
        </authorList>
    </citation>
    <scope>NUCLEOTIDE SEQUENCE [LARGE SCALE GENOMIC DNA]</scope>
    <source>
        <strain evidence="2 3">KCTC 42409</strain>
    </source>
</reference>
<protein>
    <recommendedName>
        <fullName evidence="4">TraK</fullName>
    </recommendedName>
</protein>
<evidence type="ECO:0008006" key="4">
    <source>
        <dbReference type="Google" id="ProtNLM"/>
    </source>
</evidence>
<feature type="region of interest" description="Disordered" evidence="1">
    <location>
        <begin position="79"/>
        <end position="98"/>
    </location>
</feature>
<evidence type="ECO:0000313" key="2">
    <source>
        <dbReference type="EMBL" id="MTW05867.1"/>
    </source>
</evidence>
<sequence>MPKTLSERIADRVTKQDKGATKKNRAIFLALRAEVDAAMKDGWPIKTIWETLHEERRVTFSYQAFRLYVNKLILQDGADDQGKQPGQVLPTAPTASAAGSVPPLVAQVSAAVPAEAKPPGPVINPTSELGGFNFNTKPQKESLI</sequence>
<name>A0A6L6Q7W5_9BURK</name>
<dbReference type="Pfam" id="PF17273">
    <property type="entry name" value="DUF5338"/>
    <property type="match status" value="1"/>
</dbReference>
<organism evidence="2 3">
    <name type="scientific">Pseudoduganella ginsengisoli</name>
    <dbReference type="NCBI Taxonomy" id="1462440"/>
    <lineage>
        <taxon>Bacteria</taxon>
        <taxon>Pseudomonadati</taxon>
        <taxon>Pseudomonadota</taxon>
        <taxon>Betaproteobacteria</taxon>
        <taxon>Burkholderiales</taxon>
        <taxon>Oxalobacteraceae</taxon>
        <taxon>Telluria group</taxon>
        <taxon>Pseudoduganella</taxon>
    </lineage>
</organism>
<evidence type="ECO:0000313" key="3">
    <source>
        <dbReference type="Proteomes" id="UP000484015"/>
    </source>
</evidence>